<dbReference type="Proteomes" id="UP001215280">
    <property type="component" value="Unassembled WGS sequence"/>
</dbReference>
<organism evidence="2 3">
    <name type="scientific">Mycena maculata</name>
    <dbReference type="NCBI Taxonomy" id="230809"/>
    <lineage>
        <taxon>Eukaryota</taxon>
        <taxon>Fungi</taxon>
        <taxon>Dikarya</taxon>
        <taxon>Basidiomycota</taxon>
        <taxon>Agaricomycotina</taxon>
        <taxon>Agaricomycetes</taxon>
        <taxon>Agaricomycetidae</taxon>
        <taxon>Agaricales</taxon>
        <taxon>Marasmiineae</taxon>
        <taxon>Mycenaceae</taxon>
        <taxon>Mycena</taxon>
    </lineage>
</organism>
<evidence type="ECO:0000313" key="3">
    <source>
        <dbReference type="Proteomes" id="UP001215280"/>
    </source>
</evidence>
<name>A0AAD7JFW3_9AGAR</name>
<evidence type="ECO:0000313" key="2">
    <source>
        <dbReference type="EMBL" id="KAJ7763984.1"/>
    </source>
</evidence>
<gene>
    <name evidence="2" type="ORF">DFH07DRAFT_1016979</name>
</gene>
<evidence type="ECO:0000256" key="1">
    <source>
        <dbReference type="SAM" id="MobiDB-lite"/>
    </source>
</evidence>
<reference evidence="2" key="1">
    <citation type="submission" date="2023-03" db="EMBL/GenBank/DDBJ databases">
        <title>Massive genome expansion in bonnet fungi (Mycena s.s.) driven by repeated elements and novel gene families across ecological guilds.</title>
        <authorList>
            <consortium name="Lawrence Berkeley National Laboratory"/>
            <person name="Harder C.B."/>
            <person name="Miyauchi S."/>
            <person name="Viragh M."/>
            <person name="Kuo A."/>
            <person name="Thoen E."/>
            <person name="Andreopoulos B."/>
            <person name="Lu D."/>
            <person name="Skrede I."/>
            <person name="Drula E."/>
            <person name="Henrissat B."/>
            <person name="Morin E."/>
            <person name="Kohler A."/>
            <person name="Barry K."/>
            <person name="LaButti K."/>
            <person name="Morin E."/>
            <person name="Salamov A."/>
            <person name="Lipzen A."/>
            <person name="Mereny Z."/>
            <person name="Hegedus B."/>
            <person name="Baldrian P."/>
            <person name="Stursova M."/>
            <person name="Weitz H."/>
            <person name="Taylor A."/>
            <person name="Grigoriev I.V."/>
            <person name="Nagy L.G."/>
            <person name="Martin F."/>
            <person name="Kauserud H."/>
        </authorList>
    </citation>
    <scope>NUCLEOTIDE SEQUENCE</scope>
    <source>
        <strain evidence="2">CBHHK188m</strain>
    </source>
</reference>
<sequence length="240" mass="27067">MFSSRCTGGTIHLCKFKPNQSFIEGWPGSDAGNAKRSRPNRPTQTEVQASHDFTYSINPDYELPSLYRSRKRRVKLPTGLHKPKSKQLEVNILERGRQPACSAGDWTNEMVVTLDLPGAGPLDLPSAWEIFIWERPGRVALTCDLVLEIRSNFITVSRRQTLRQEVASYLDLFNFGPKEDVRTSDWEQKQEGISENGGGRGMVYTKQPIGISDSGNLLNVRWLERVILEKTDSSQSRAAN</sequence>
<keyword evidence="3" id="KW-1185">Reference proteome</keyword>
<dbReference type="AlphaFoldDB" id="A0AAD7JFW3"/>
<feature type="region of interest" description="Disordered" evidence="1">
    <location>
        <begin position="25"/>
        <end position="48"/>
    </location>
</feature>
<comment type="caution">
    <text evidence="2">The sequence shown here is derived from an EMBL/GenBank/DDBJ whole genome shotgun (WGS) entry which is preliminary data.</text>
</comment>
<accession>A0AAD7JFW3</accession>
<proteinExistence type="predicted"/>
<protein>
    <submittedName>
        <fullName evidence="2">Uncharacterized protein</fullName>
    </submittedName>
</protein>
<dbReference type="EMBL" id="JARJLG010000039">
    <property type="protein sequence ID" value="KAJ7763984.1"/>
    <property type="molecule type" value="Genomic_DNA"/>
</dbReference>